<dbReference type="SUPFAM" id="SSF51679">
    <property type="entry name" value="Bacterial luciferase-like"/>
    <property type="match status" value="1"/>
</dbReference>
<protein>
    <submittedName>
        <fullName evidence="3">LLM class flavin-dependent oxidoreductase</fullName>
    </submittedName>
</protein>
<dbReference type="InterPro" id="IPR050564">
    <property type="entry name" value="F420-G6PD/mer"/>
</dbReference>
<name>A0ABT2M4F8_9MYCO</name>
<dbReference type="Proteomes" id="UP001206639">
    <property type="component" value="Unassembled WGS sequence"/>
</dbReference>
<dbReference type="Pfam" id="PF00296">
    <property type="entry name" value="Bac_luciferase"/>
    <property type="match status" value="1"/>
</dbReference>
<keyword evidence="1" id="KW-0560">Oxidoreductase</keyword>
<dbReference type="RefSeq" id="WP_260991224.1">
    <property type="nucleotide sequence ID" value="NZ_JAODWD010000001.1"/>
</dbReference>
<organism evidence="3 4">
    <name type="scientific">Mycobacterium deserti</name>
    <dbReference type="NCBI Taxonomy" id="2978347"/>
    <lineage>
        <taxon>Bacteria</taxon>
        <taxon>Bacillati</taxon>
        <taxon>Actinomycetota</taxon>
        <taxon>Actinomycetes</taxon>
        <taxon>Mycobacteriales</taxon>
        <taxon>Mycobacteriaceae</taxon>
        <taxon>Mycobacterium</taxon>
    </lineage>
</organism>
<evidence type="ECO:0000259" key="2">
    <source>
        <dbReference type="Pfam" id="PF00296"/>
    </source>
</evidence>
<dbReference type="Gene3D" id="3.20.20.30">
    <property type="entry name" value="Luciferase-like domain"/>
    <property type="match status" value="1"/>
</dbReference>
<evidence type="ECO:0000313" key="4">
    <source>
        <dbReference type="Proteomes" id="UP001206639"/>
    </source>
</evidence>
<evidence type="ECO:0000313" key="3">
    <source>
        <dbReference type="EMBL" id="MCT7657153.1"/>
    </source>
</evidence>
<sequence length="331" mass="36272">MRWGLPWPGEAMAAGAEAEGATAFCSGEFADISAYVTATEMAHSTSAAMIGPGIAYAFARSPFVHAAAVRHLAKYAPDRIFLGLGAGTPRMNRDWFGVDADHPALRMAELIDVIKLFLDAEDGEPIRYEGDYYRIDADIRAPVFGRLDIPILVGAFNRIMLRTAGRVADGVLGHGLFTDRWWEEVVDAELARGAATAGRSADSLNRWGWVITAIDDADPERAIDDARRQIAFYLTVRTYDSLVELHGWQDQVASIRAAFRNGDFKAIAEHVTDEMLWAVAICGDTDQGRAMTSSRTRLPDTSFLAPPSFLVSTRRRSSYDAAAIRLARDLG</sequence>
<dbReference type="PANTHER" id="PTHR43244">
    <property type="match status" value="1"/>
</dbReference>
<gene>
    <name evidence="3" type="ORF">N4S67_01805</name>
</gene>
<dbReference type="PANTHER" id="PTHR43244:SF1">
    <property type="entry name" value="5,10-METHYLENETETRAHYDROMETHANOPTERIN REDUCTASE"/>
    <property type="match status" value="1"/>
</dbReference>
<keyword evidence="4" id="KW-1185">Reference proteome</keyword>
<dbReference type="InterPro" id="IPR036661">
    <property type="entry name" value="Luciferase-like_sf"/>
</dbReference>
<reference evidence="4" key="1">
    <citation type="submission" date="2023-07" db="EMBL/GenBank/DDBJ databases">
        <authorList>
            <person name="Deng Y."/>
            <person name="Zhang Y.-Q."/>
        </authorList>
    </citation>
    <scope>NUCLEOTIDE SEQUENCE [LARGE SCALE GENOMIC DNA]</scope>
    <source>
        <strain evidence="4">CPCC 205710</strain>
    </source>
</reference>
<dbReference type="CDD" id="cd01097">
    <property type="entry name" value="Tetrahydromethanopterin_reductase"/>
    <property type="match status" value="1"/>
</dbReference>
<dbReference type="EMBL" id="JAODWD010000001">
    <property type="protein sequence ID" value="MCT7657153.1"/>
    <property type="molecule type" value="Genomic_DNA"/>
</dbReference>
<evidence type="ECO:0000256" key="1">
    <source>
        <dbReference type="ARBA" id="ARBA00023002"/>
    </source>
</evidence>
<dbReference type="InterPro" id="IPR011251">
    <property type="entry name" value="Luciferase-like_dom"/>
</dbReference>
<proteinExistence type="predicted"/>
<comment type="caution">
    <text evidence="3">The sequence shown here is derived from an EMBL/GenBank/DDBJ whole genome shotgun (WGS) entry which is preliminary data.</text>
</comment>
<accession>A0ABT2M4F8</accession>
<feature type="domain" description="Luciferase-like" evidence="2">
    <location>
        <begin position="11"/>
        <end position="287"/>
    </location>
</feature>